<dbReference type="EMBL" id="JADWDJ010000022">
    <property type="protein sequence ID" value="KAG5262876.1"/>
    <property type="molecule type" value="Genomic_DNA"/>
</dbReference>
<dbReference type="AlphaFoldDB" id="A0AAV6FM67"/>
<evidence type="ECO:0000256" key="2">
    <source>
        <dbReference type="ARBA" id="ARBA00022723"/>
    </source>
</evidence>
<accession>A0AAV6FM67</accession>
<keyword evidence="5" id="KW-0539">Nucleus</keyword>
<reference evidence="6" key="1">
    <citation type="submission" date="2020-10" db="EMBL/GenBank/DDBJ databases">
        <title>Chromosome-scale genome assembly of the Allis shad, Alosa alosa.</title>
        <authorList>
            <person name="Margot Z."/>
            <person name="Christophe K."/>
            <person name="Cabau C."/>
            <person name="Louis A."/>
            <person name="Berthelot C."/>
            <person name="Parey E."/>
            <person name="Roest Crollius H."/>
            <person name="Montfort J."/>
            <person name="Robinson-Rechavi M."/>
            <person name="Bucao C."/>
            <person name="Bouchez O."/>
            <person name="Gislard M."/>
            <person name="Lluch J."/>
            <person name="Milhes M."/>
            <person name="Lampietro C."/>
            <person name="Lopez Roques C."/>
            <person name="Donnadieu C."/>
            <person name="Braasch I."/>
            <person name="Desvignes T."/>
            <person name="Postlethwait J."/>
            <person name="Bobe J."/>
            <person name="Guiguen Y."/>
        </authorList>
    </citation>
    <scope>NUCLEOTIDE SEQUENCE</scope>
    <source>
        <strain evidence="6">M-15738</strain>
        <tissue evidence="6">Blood</tissue>
    </source>
</reference>
<comment type="caution">
    <text evidence="6">The sequence shown here is derived from an EMBL/GenBank/DDBJ whole genome shotgun (WGS) entry which is preliminary data.</text>
</comment>
<dbReference type="PANTHER" id="PTHR46481:SF10">
    <property type="entry name" value="ZINC FINGER BED DOMAIN-CONTAINING PROTEIN 39"/>
    <property type="match status" value="1"/>
</dbReference>
<keyword evidence="2" id="KW-0479">Metal-binding</keyword>
<proteinExistence type="predicted"/>
<protein>
    <recommendedName>
        <fullName evidence="8">Transposase</fullName>
    </recommendedName>
</protein>
<keyword evidence="4" id="KW-0862">Zinc</keyword>
<evidence type="ECO:0000313" key="7">
    <source>
        <dbReference type="Proteomes" id="UP000823561"/>
    </source>
</evidence>
<evidence type="ECO:0000256" key="1">
    <source>
        <dbReference type="ARBA" id="ARBA00004123"/>
    </source>
</evidence>
<evidence type="ECO:0000256" key="3">
    <source>
        <dbReference type="ARBA" id="ARBA00022771"/>
    </source>
</evidence>
<organism evidence="6 7">
    <name type="scientific">Alosa alosa</name>
    <name type="common">allis shad</name>
    <dbReference type="NCBI Taxonomy" id="278164"/>
    <lineage>
        <taxon>Eukaryota</taxon>
        <taxon>Metazoa</taxon>
        <taxon>Chordata</taxon>
        <taxon>Craniata</taxon>
        <taxon>Vertebrata</taxon>
        <taxon>Euteleostomi</taxon>
        <taxon>Actinopterygii</taxon>
        <taxon>Neopterygii</taxon>
        <taxon>Teleostei</taxon>
        <taxon>Clupei</taxon>
        <taxon>Clupeiformes</taxon>
        <taxon>Clupeoidei</taxon>
        <taxon>Clupeidae</taxon>
        <taxon>Alosa</taxon>
    </lineage>
</organism>
<dbReference type="SUPFAM" id="SSF53098">
    <property type="entry name" value="Ribonuclease H-like"/>
    <property type="match status" value="1"/>
</dbReference>
<dbReference type="GO" id="GO:0008270">
    <property type="term" value="F:zinc ion binding"/>
    <property type="evidence" value="ECO:0007669"/>
    <property type="project" value="UniProtKB-KW"/>
</dbReference>
<dbReference type="SUPFAM" id="SSF140996">
    <property type="entry name" value="Hermes dimerisation domain"/>
    <property type="match status" value="1"/>
</dbReference>
<dbReference type="InterPro" id="IPR052035">
    <property type="entry name" value="ZnF_BED_domain_contain"/>
</dbReference>
<evidence type="ECO:0000256" key="4">
    <source>
        <dbReference type="ARBA" id="ARBA00022833"/>
    </source>
</evidence>
<keyword evidence="3" id="KW-0863">Zinc-finger</keyword>
<evidence type="ECO:0000256" key="5">
    <source>
        <dbReference type="ARBA" id="ARBA00023242"/>
    </source>
</evidence>
<evidence type="ECO:0008006" key="8">
    <source>
        <dbReference type="Google" id="ProtNLM"/>
    </source>
</evidence>
<dbReference type="InterPro" id="IPR012337">
    <property type="entry name" value="RNaseH-like_sf"/>
</dbReference>
<name>A0AAV6FM67_9TELE</name>
<gene>
    <name evidence="6" type="ORF">AALO_G00279920</name>
</gene>
<sequence length="450" mass="52603">MIVKDLHPPHLVEEAGFRTLVQALMPFSQMPSTGSWARSQLKKMYEDKKVEVINALHSTEHVVLTAEMWQRSTETHLTVSCHFLDDKWTRKSYILETARVIKEHSVASIVARIARSWGIGKKIHVVVSNLPNVKEPFQKRGWHEMPCFAHVLDTMFEMATKSVWEDQWGDLLMKCRNVLDYISGNQEAMQNFKKHQGILPLYWPLDEKWPSIFNLLEWILGQIDAIKASLISQVKSEMWISPEDEQKLIKALAVLRVFSDAMHCMKNGYHSISEIIPFLLEIHSKLRQFRNEIGIEIVKKCEKHIINMKQSHWLTFSTVLDPRFKMFHFLDQIESRKDNIVNEMSTVSHQGKSSSGLKLDLNHLRSVLDDYVREDIILMEKDPLEFWKLQKQFSSLTPLARKYLTVVSTALPYERAFRPDVYIRENMKRDWLQPEDIDMMLFLQGNLTVG</sequence>
<evidence type="ECO:0000313" key="6">
    <source>
        <dbReference type="EMBL" id="KAG5262876.1"/>
    </source>
</evidence>
<dbReference type="GO" id="GO:0005634">
    <property type="term" value="C:nucleus"/>
    <property type="evidence" value="ECO:0007669"/>
    <property type="project" value="UniProtKB-SubCell"/>
</dbReference>
<keyword evidence="7" id="KW-1185">Reference proteome</keyword>
<comment type="subcellular location">
    <subcellularLocation>
        <location evidence="1">Nucleus</location>
    </subcellularLocation>
</comment>
<dbReference type="Proteomes" id="UP000823561">
    <property type="component" value="Chromosome 22"/>
</dbReference>
<dbReference type="PANTHER" id="PTHR46481">
    <property type="entry name" value="ZINC FINGER BED DOMAIN-CONTAINING PROTEIN 4"/>
    <property type="match status" value="1"/>
</dbReference>